<evidence type="ECO:0000256" key="11">
    <source>
        <dbReference type="ARBA" id="ARBA00033067"/>
    </source>
</evidence>
<dbReference type="Proteomes" id="UP000541810">
    <property type="component" value="Unassembled WGS sequence"/>
</dbReference>
<dbReference type="EC" id="5.1.3.2" evidence="5"/>
<comment type="pathway">
    <text evidence="3">Carbohydrate metabolism; galactose metabolism.</text>
</comment>
<accession>A0A7X0LKM7</accession>
<dbReference type="PANTHER" id="PTHR43725:SF47">
    <property type="entry name" value="UDP-GLUCOSE 4-EPIMERASE"/>
    <property type="match status" value="1"/>
</dbReference>
<evidence type="ECO:0000313" key="14">
    <source>
        <dbReference type="Proteomes" id="UP000541810"/>
    </source>
</evidence>
<keyword evidence="7" id="KW-0520">NAD</keyword>
<dbReference type="PANTHER" id="PTHR43725">
    <property type="entry name" value="UDP-GLUCOSE 4-EPIMERASE"/>
    <property type="match status" value="1"/>
</dbReference>
<comment type="caution">
    <text evidence="13">The sequence shown here is derived from an EMBL/GenBank/DDBJ whole genome shotgun (WGS) entry which is preliminary data.</text>
</comment>
<evidence type="ECO:0000256" key="3">
    <source>
        <dbReference type="ARBA" id="ARBA00004947"/>
    </source>
</evidence>
<protein>
    <recommendedName>
        <fullName evidence="6">UDP-glucose 4-epimerase</fullName>
        <ecNumber evidence="5">5.1.3.2</ecNumber>
    </recommendedName>
    <alternativeName>
        <fullName evidence="11">Galactowaldenase</fullName>
    </alternativeName>
    <alternativeName>
        <fullName evidence="10">UDP-galactose 4-epimerase</fullName>
    </alternativeName>
</protein>
<dbReference type="Gene3D" id="3.40.50.720">
    <property type="entry name" value="NAD(P)-binding Rossmann-like Domain"/>
    <property type="match status" value="1"/>
</dbReference>
<evidence type="ECO:0000313" key="13">
    <source>
        <dbReference type="EMBL" id="MBB6430082.1"/>
    </source>
</evidence>
<proteinExistence type="inferred from homology"/>
<dbReference type="EMBL" id="JACHGY010000001">
    <property type="protein sequence ID" value="MBB6430082.1"/>
    <property type="molecule type" value="Genomic_DNA"/>
</dbReference>
<comment type="similarity">
    <text evidence="4">Belongs to the NAD(P)-dependent epimerase/dehydratase family.</text>
</comment>
<organism evidence="13 14">
    <name type="scientific">Algisphaera agarilytica</name>
    <dbReference type="NCBI Taxonomy" id="1385975"/>
    <lineage>
        <taxon>Bacteria</taxon>
        <taxon>Pseudomonadati</taxon>
        <taxon>Planctomycetota</taxon>
        <taxon>Phycisphaerae</taxon>
        <taxon>Phycisphaerales</taxon>
        <taxon>Phycisphaeraceae</taxon>
        <taxon>Algisphaera</taxon>
    </lineage>
</organism>
<sequence length="330" mass="36213">MKVLYVGGTGQISFDCVHESVRAGYETWVLNRGNSNAGLPAETKFITCDFEDDSAYAQIADMGFDAVCQFRVFGVDKLKRDIDLLTGKVGQYVFISTASAYHKPVWVQFITEDVPLINPHWEYSRNKADCEALLRDSQGLPWTILRPSHTSRDMLITAMGEGDLLASRMERGLPVVVPGDGTSLWTVTASTDFAPPFVKLLGNAKAIGEDFHLTSDHAYAWNTLYAALGETLGVTPDVVHVPTDTLVKFNPDWDGPLWGDKVWSAQFDNRKIKSVVGDFGCDTPLDQFMADRVAAYRERVAGAGGPKAIVAPERDALYDRIAAAQRSLGG</sequence>
<dbReference type="GO" id="GO:0006012">
    <property type="term" value="P:galactose metabolic process"/>
    <property type="evidence" value="ECO:0007669"/>
    <property type="project" value="UniProtKB-KW"/>
</dbReference>
<keyword evidence="8" id="KW-0119">Carbohydrate metabolism</keyword>
<keyword evidence="8" id="KW-0299">Galactose metabolism</keyword>
<dbReference type="GO" id="GO:0005829">
    <property type="term" value="C:cytosol"/>
    <property type="evidence" value="ECO:0007669"/>
    <property type="project" value="TreeGrafter"/>
</dbReference>
<evidence type="ECO:0000256" key="2">
    <source>
        <dbReference type="ARBA" id="ARBA00001911"/>
    </source>
</evidence>
<dbReference type="InterPro" id="IPR036291">
    <property type="entry name" value="NAD(P)-bd_dom_sf"/>
</dbReference>
<gene>
    <name evidence="13" type="ORF">HNQ40_001888</name>
</gene>
<feature type="domain" description="NAD-dependent epimerase/dehydratase" evidence="12">
    <location>
        <begin position="88"/>
        <end position="209"/>
    </location>
</feature>
<evidence type="ECO:0000256" key="4">
    <source>
        <dbReference type="ARBA" id="ARBA00007637"/>
    </source>
</evidence>
<dbReference type="RefSeq" id="WP_184677621.1">
    <property type="nucleotide sequence ID" value="NZ_JACHGY010000001.1"/>
</dbReference>
<keyword evidence="9" id="KW-0413">Isomerase</keyword>
<comment type="cofactor">
    <cofactor evidence="2">
        <name>NAD(+)</name>
        <dbReference type="ChEBI" id="CHEBI:57540"/>
    </cofactor>
</comment>
<name>A0A7X0LKM7_9BACT</name>
<dbReference type="SUPFAM" id="SSF51735">
    <property type="entry name" value="NAD(P)-binding Rossmann-fold domains"/>
    <property type="match status" value="1"/>
</dbReference>
<reference evidence="13 14" key="1">
    <citation type="submission" date="2020-08" db="EMBL/GenBank/DDBJ databases">
        <title>Genomic Encyclopedia of Type Strains, Phase IV (KMG-IV): sequencing the most valuable type-strain genomes for metagenomic binning, comparative biology and taxonomic classification.</title>
        <authorList>
            <person name="Goeker M."/>
        </authorList>
    </citation>
    <scope>NUCLEOTIDE SEQUENCE [LARGE SCALE GENOMIC DNA]</scope>
    <source>
        <strain evidence="13 14">DSM 103725</strain>
    </source>
</reference>
<comment type="catalytic activity">
    <reaction evidence="1">
        <text>UDP-alpha-D-glucose = UDP-alpha-D-galactose</text>
        <dbReference type="Rhea" id="RHEA:22168"/>
        <dbReference type="ChEBI" id="CHEBI:58885"/>
        <dbReference type="ChEBI" id="CHEBI:66914"/>
        <dbReference type="EC" id="5.1.3.2"/>
    </reaction>
</comment>
<dbReference type="InterPro" id="IPR001509">
    <property type="entry name" value="Epimerase_deHydtase"/>
</dbReference>
<evidence type="ECO:0000256" key="1">
    <source>
        <dbReference type="ARBA" id="ARBA00000083"/>
    </source>
</evidence>
<evidence type="ECO:0000256" key="9">
    <source>
        <dbReference type="ARBA" id="ARBA00023235"/>
    </source>
</evidence>
<dbReference type="GO" id="GO:0003978">
    <property type="term" value="F:UDP-glucose 4-epimerase activity"/>
    <property type="evidence" value="ECO:0007669"/>
    <property type="project" value="UniProtKB-EC"/>
</dbReference>
<dbReference type="Pfam" id="PF01370">
    <property type="entry name" value="Epimerase"/>
    <property type="match status" value="1"/>
</dbReference>
<evidence type="ECO:0000256" key="6">
    <source>
        <dbReference type="ARBA" id="ARBA00018569"/>
    </source>
</evidence>
<keyword evidence="14" id="KW-1185">Reference proteome</keyword>
<evidence type="ECO:0000256" key="10">
    <source>
        <dbReference type="ARBA" id="ARBA00031367"/>
    </source>
</evidence>
<evidence type="ECO:0000259" key="12">
    <source>
        <dbReference type="Pfam" id="PF01370"/>
    </source>
</evidence>
<evidence type="ECO:0000256" key="8">
    <source>
        <dbReference type="ARBA" id="ARBA00023144"/>
    </source>
</evidence>
<evidence type="ECO:0000256" key="7">
    <source>
        <dbReference type="ARBA" id="ARBA00023027"/>
    </source>
</evidence>
<evidence type="ECO:0000256" key="5">
    <source>
        <dbReference type="ARBA" id="ARBA00013189"/>
    </source>
</evidence>
<dbReference type="AlphaFoldDB" id="A0A7X0LKM7"/>